<dbReference type="InterPro" id="IPR036390">
    <property type="entry name" value="WH_DNA-bd_sf"/>
</dbReference>
<evidence type="ECO:0000256" key="2">
    <source>
        <dbReference type="ARBA" id="ARBA00023015"/>
    </source>
</evidence>
<dbReference type="InterPro" id="IPR036388">
    <property type="entry name" value="WH-like_DNA-bd_sf"/>
</dbReference>
<protein>
    <submittedName>
        <fullName evidence="6">LysR family transcriptional regulator</fullName>
    </submittedName>
</protein>
<evidence type="ECO:0000256" key="4">
    <source>
        <dbReference type="ARBA" id="ARBA00023163"/>
    </source>
</evidence>
<dbReference type="Pfam" id="PF00126">
    <property type="entry name" value="HTH_1"/>
    <property type="match status" value="1"/>
</dbReference>
<proteinExistence type="inferred from homology"/>
<dbReference type="SUPFAM" id="SSF46785">
    <property type="entry name" value="Winged helix' DNA-binding domain"/>
    <property type="match status" value="1"/>
</dbReference>
<dbReference type="InterPro" id="IPR000847">
    <property type="entry name" value="LysR_HTH_N"/>
</dbReference>
<gene>
    <name evidence="6" type="ORF">NBRC116591_38570</name>
</gene>
<keyword evidence="4" id="KW-0804">Transcription</keyword>
<dbReference type="PANTHER" id="PTHR30537:SF5">
    <property type="entry name" value="HTH-TYPE TRANSCRIPTIONAL ACTIVATOR TTDR-RELATED"/>
    <property type="match status" value="1"/>
</dbReference>
<name>A0ABQ0AEH3_9GAMM</name>
<evidence type="ECO:0000256" key="3">
    <source>
        <dbReference type="ARBA" id="ARBA00023125"/>
    </source>
</evidence>
<accession>A0ABQ0AEH3</accession>
<evidence type="ECO:0000313" key="6">
    <source>
        <dbReference type="EMBL" id="GAA6170045.1"/>
    </source>
</evidence>
<keyword evidence="3" id="KW-0238">DNA-binding</keyword>
<comment type="similarity">
    <text evidence="1">Belongs to the LysR transcriptional regulatory family.</text>
</comment>
<evidence type="ECO:0000313" key="7">
    <source>
        <dbReference type="Proteomes" id="UP001465153"/>
    </source>
</evidence>
<keyword evidence="2" id="KW-0805">Transcription regulation</keyword>
<feature type="domain" description="HTH lysR-type" evidence="5">
    <location>
        <begin position="1"/>
        <end position="58"/>
    </location>
</feature>
<dbReference type="InterPro" id="IPR005119">
    <property type="entry name" value="LysR_subst-bd"/>
</dbReference>
<dbReference type="Pfam" id="PF03466">
    <property type="entry name" value="LysR_substrate"/>
    <property type="match status" value="1"/>
</dbReference>
<evidence type="ECO:0000259" key="5">
    <source>
        <dbReference type="PROSITE" id="PS50931"/>
    </source>
</evidence>
<dbReference type="SUPFAM" id="SSF53850">
    <property type="entry name" value="Periplasmic binding protein-like II"/>
    <property type="match status" value="1"/>
</dbReference>
<dbReference type="RefSeq" id="WP_353304399.1">
    <property type="nucleotide sequence ID" value="NZ_BAABWN010000018.1"/>
</dbReference>
<comment type="caution">
    <text evidence="6">The sequence shown here is derived from an EMBL/GenBank/DDBJ whole genome shotgun (WGS) entry which is preliminary data.</text>
</comment>
<keyword evidence="7" id="KW-1185">Reference proteome</keyword>
<dbReference type="Gene3D" id="3.40.190.290">
    <property type="match status" value="1"/>
</dbReference>
<evidence type="ECO:0000256" key="1">
    <source>
        <dbReference type="ARBA" id="ARBA00009437"/>
    </source>
</evidence>
<dbReference type="CDD" id="cd08422">
    <property type="entry name" value="PBP2_CrgA_like"/>
    <property type="match status" value="1"/>
</dbReference>
<organism evidence="6 7">
    <name type="scientific">Sessilibacter corallicola</name>
    <dbReference type="NCBI Taxonomy" id="2904075"/>
    <lineage>
        <taxon>Bacteria</taxon>
        <taxon>Pseudomonadati</taxon>
        <taxon>Pseudomonadota</taxon>
        <taxon>Gammaproteobacteria</taxon>
        <taxon>Cellvibrionales</taxon>
        <taxon>Cellvibrionaceae</taxon>
        <taxon>Sessilibacter</taxon>
    </lineage>
</organism>
<dbReference type="Gene3D" id="1.10.10.10">
    <property type="entry name" value="Winged helix-like DNA-binding domain superfamily/Winged helix DNA-binding domain"/>
    <property type="match status" value="1"/>
</dbReference>
<reference evidence="6 7" key="1">
    <citation type="submission" date="2024-04" db="EMBL/GenBank/DDBJ databases">
        <title>Draft genome sequence of Sessilibacter corallicola NBRC 116591.</title>
        <authorList>
            <person name="Miyakawa T."/>
            <person name="Kusuya Y."/>
            <person name="Miura T."/>
        </authorList>
    </citation>
    <scope>NUCLEOTIDE SEQUENCE [LARGE SCALE GENOMIC DNA]</scope>
    <source>
        <strain evidence="6 7">KU-00831-HH</strain>
    </source>
</reference>
<dbReference type="PROSITE" id="PS50931">
    <property type="entry name" value="HTH_LYSR"/>
    <property type="match status" value="1"/>
</dbReference>
<dbReference type="InterPro" id="IPR058163">
    <property type="entry name" value="LysR-type_TF_proteobact-type"/>
</dbReference>
<dbReference type="EMBL" id="BAABWN010000018">
    <property type="protein sequence ID" value="GAA6170045.1"/>
    <property type="molecule type" value="Genomic_DNA"/>
</dbReference>
<sequence length="304" mass="33462">MDTDGIRLFVLSADKLNISAAGRELGMAPAMASAKLAKLEKLLGSELLHRSTRKVSLSIEGEEFLPFAREIVAQEEAALDAMGHGRSEPSGTLRFAASSTFAQLYIMPLLPKFLARFPAINVDLRLSDTQFNLIEGSFDLALRNGSLADSSLKARKLSDDLRVLCASPSYLLAEGTPQKPADIAAHRVIGFQKLPQWPLVNSTGESFLFVSEKSQCRIVVDDGYSQKLATMAGGGIAINSLWSVYDELQRGELVRVLPDWSVDDNAAVWLVYPKTNVLTKKVRVLIDFLLEEIHQFPVWKDNAL</sequence>
<dbReference type="Proteomes" id="UP001465153">
    <property type="component" value="Unassembled WGS sequence"/>
</dbReference>
<dbReference type="PANTHER" id="PTHR30537">
    <property type="entry name" value="HTH-TYPE TRANSCRIPTIONAL REGULATOR"/>
    <property type="match status" value="1"/>
</dbReference>